<evidence type="ECO:0000256" key="8">
    <source>
        <dbReference type="ARBA" id="ARBA00022771"/>
    </source>
</evidence>
<evidence type="ECO:0000313" key="18">
    <source>
        <dbReference type="EMBL" id="OMD30119.1"/>
    </source>
</evidence>
<dbReference type="InterPro" id="IPR003593">
    <property type="entry name" value="AAA+_ATPase"/>
</dbReference>
<evidence type="ECO:0000256" key="2">
    <source>
        <dbReference type="ARBA" id="ARBA00022490"/>
    </source>
</evidence>
<dbReference type="InterPro" id="IPR003439">
    <property type="entry name" value="ABC_transporter-like_ATP-bd"/>
</dbReference>
<dbReference type="GO" id="GO:0009380">
    <property type="term" value="C:excinuclease repair complex"/>
    <property type="evidence" value="ECO:0007669"/>
    <property type="project" value="InterPro"/>
</dbReference>
<evidence type="ECO:0000256" key="3">
    <source>
        <dbReference type="ARBA" id="ARBA00022723"/>
    </source>
</evidence>
<evidence type="ECO:0000256" key="10">
    <source>
        <dbReference type="ARBA" id="ARBA00022840"/>
    </source>
</evidence>
<dbReference type="Gene3D" id="1.10.8.280">
    <property type="entry name" value="ABC transporter ATPase domain-like"/>
    <property type="match status" value="1"/>
</dbReference>
<comment type="caution">
    <text evidence="18">The sequence shown here is derived from an EMBL/GenBank/DDBJ whole genome shotgun (WGS) entry which is preliminary data.</text>
</comment>
<evidence type="ECO:0000256" key="13">
    <source>
        <dbReference type="ARBA" id="ARBA00023204"/>
    </source>
</evidence>
<evidence type="ECO:0000259" key="17">
    <source>
        <dbReference type="PROSITE" id="PS50893"/>
    </source>
</evidence>
<dbReference type="InterPro" id="IPR041552">
    <property type="entry name" value="UvrA_DNA-bd"/>
</dbReference>
<proteinExistence type="inferred from homology"/>
<keyword evidence="10" id="KW-0067">ATP-binding</keyword>
<keyword evidence="4" id="KW-0677">Repeat</keyword>
<dbReference type="GO" id="GO:0005524">
    <property type="term" value="F:ATP binding"/>
    <property type="evidence" value="ECO:0007669"/>
    <property type="project" value="UniProtKB-KW"/>
</dbReference>
<dbReference type="InterPro" id="IPR027417">
    <property type="entry name" value="P-loop_NTPase"/>
</dbReference>
<dbReference type="InterPro" id="IPR004602">
    <property type="entry name" value="UvrA"/>
</dbReference>
<dbReference type="GO" id="GO:0008270">
    <property type="term" value="F:zinc ion binding"/>
    <property type="evidence" value="ECO:0007669"/>
    <property type="project" value="UniProtKB-KW"/>
</dbReference>
<keyword evidence="7" id="KW-0228">DNA excision</keyword>
<dbReference type="PANTHER" id="PTHR43152:SF1">
    <property type="entry name" value="UVRA PROTEIN"/>
    <property type="match status" value="1"/>
</dbReference>
<dbReference type="PANTHER" id="PTHR43152">
    <property type="entry name" value="UVRABC SYSTEM PROTEIN A"/>
    <property type="match status" value="1"/>
</dbReference>
<keyword evidence="3" id="KW-0479">Metal-binding</keyword>
<keyword evidence="8" id="KW-0863">Zinc-finger</keyword>
<comment type="subcellular location">
    <subcellularLocation>
        <location evidence="1">Cytoplasm</location>
    </subcellularLocation>
</comment>
<dbReference type="GO" id="GO:0003677">
    <property type="term" value="F:DNA binding"/>
    <property type="evidence" value="ECO:0007669"/>
    <property type="project" value="UniProtKB-KW"/>
</dbReference>
<dbReference type="Pfam" id="PF00005">
    <property type="entry name" value="ABC_tran"/>
    <property type="match status" value="1"/>
</dbReference>
<dbReference type="InterPro" id="IPR017871">
    <property type="entry name" value="ABC_transporter-like_CS"/>
</dbReference>
<dbReference type="Proteomes" id="UP000187465">
    <property type="component" value="Unassembled WGS sequence"/>
</dbReference>
<comment type="similarity">
    <text evidence="14">Belongs to the ABC transporter superfamily. UvrA family.</text>
</comment>
<evidence type="ECO:0000256" key="14">
    <source>
        <dbReference type="ARBA" id="ARBA00038000"/>
    </source>
</evidence>
<dbReference type="SUPFAM" id="SSF52540">
    <property type="entry name" value="P-loop containing nucleoside triphosphate hydrolases"/>
    <property type="match status" value="2"/>
</dbReference>
<feature type="domain" description="ABC transporter" evidence="17">
    <location>
        <begin position="509"/>
        <end position="845"/>
    </location>
</feature>
<dbReference type="SMART" id="SM00382">
    <property type="entry name" value="AAA"/>
    <property type="match status" value="2"/>
</dbReference>
<protein>
    <recommendedName>
        <fullName evidence="15">UvrABC system protein A</fullName>
    </recommendedName>
    <alternativeName>
        <fullName evidence="16">Excinuclease ABC subunit A</fullName>
    </alternativeName>
</protein>
<dbReference type="Gene3D" id="1.20.1580.10">
    <property type="entry name" value="ABC transporter ATPase like domain"/>
    <property type="match status" value="2"/>
</dbReference>
<name>A0A1R0X6F6_9BACL</name>
<organism evidence="18 19">
    <name type="scientific">Paenibacillus odorifer</name>
    <dbReference type="NCBI Taxonomy" id="189426"/>
    <lineage>
        <taxon>Bacteria</taxon>
        <taxon>Bacillati</taxon>
        <taxon>Bacillota</taxon>
        <taxon>Bacilli</taxon>
        <taxon>Bacillales</taxon>
        <taxon>Paenibacillaceae</taxon>
        <taxon>Paenibacillus</taxon>
    </lineage>
</organism>
<evidence type="ECO:0000256" key="12">
    <source>
        <dbReference type="ARBA" id="ARBA00023125"/>
    </source>
</evidence>
<dbReference type="Pfam" id="PF17755">
    <property type="entry name" value="UvrA_DNA-bind"/>
    <property type="match status" value="1"/>
</dbReference>
<accession>A0A1R0X6F6</accession>
<evidence type="ECO:0000256" key="11">
    <source>
        <dbReference type="ARBA" id="ARBA00022881"/>
    </source>
</evidence>
<keyword evidence="5" id="KW-0547">Nucleotide-binding</keyword>
<keyword evidence="13" id="KW-0234">DNA repair</keyword>
<gene>
    <name evidence="18" type="ORF">BJP51_21470</name>
</gene>
<evidence type="ECO:0000313" key="19">
    <source>
        <dbReference type="Proteomes" id="UP000187465"/>
    </source>
</evidence>
<dbReference type="Gene3D" id="3.40.50.300">
    <property type="entry name" value="P-loop containing nucleotide triphosphate hydrolases"/>
    <property type="match status" value="2"/>
</dbReference>
<dbReference type="GO" id="GO:0004518">
    <property type="term" value="F:nuclease activity"/>
    <property type="evidence" value="ECO:0007669"/>
    <property type="project" value="UniProtKB-KW"/>
</dbReference>
<evidence type="ECO:0000256" key="9">
    <source>
        <dbReference type="ARBA" id="ARBA00022833"/>
    </source>
</evidence>
<dbReference type="GO" id="GO:0016887">
    <property type="term" value="F:ATP hydrolysis activity"/>
    <property type="evidence" value="ECO:0007669"/>
    <property type="project" value="InterPro"/>
</dbReference>
<sequence>MNDWIKIQGARENNLKNISLSIPRNKLVVLTGLSGSGKSTLAMNTLQQECQRQYMDSLGMISDFIHKPKVDSIEGLSPSICIDQRHTNRNPRSTVGTTTDLYTLLRILFTKSGERACPNCGSQVKGSSSADIWQENYESIETEIHDLPMSYSDEGKAVCPECSHELRALTMSHFSFNKPEGACPVCMGLGVERKPNLQEIFDDSLSLKQCALKGSNPHGAQLMADNLVAAGNYYGFVFDPDKPLRDLGTVERDLLYFGVYSQRFIRHFPGKTPPTYAAEGRFEGILTNLERRYKERGHESDYREKIEKFFHLQECSDCHGTKLNADSRAVTLAGKSITEASAMPLFHLLGWLRKVSAQQLGGSQDPLMNIVSEMEKKLARLIEVGVGYLSLDRSTVSLSLGEMQRLKLVSLIGASLTGVLYILDEPTIGLHPIDTEGLLRVLRQLRDLGNTVLVIEHDPDVMRAADYLIDIGPGAGKQGGEVVAAGSVQQLIQCSRSWTGQYFAGKDTVVLPEQRRRGNGKCIEITNANRHNLKDVSVNIPLGKLVVLTGVSGSGKSTLMFDVLARSAQLHFTQSTETDAYADVKGWENVHKVISFDQSPIGQTARSNAATYTDVYTAIRNIFAALPEAKMRNLQAKHFSCNVPGGRCERCQGAGVVQVNLQFLPSVETPCPVCRTKRFKPEILDVKYKNYSISDVLACSVKEGMELFADEPSVYNKLDVMCRIGLDYLILGQPATTLSGGEAQRVKLARELSKSSRHHTLYLLDEPTTGLHPHDVIKLIDMLGQLVDSGNSVVVIEHNTDVLVMADWIIDMGPEGGLEGGQVLGESTPENIAEIKNSKTGRIVNQLLNQYQQNLEGEYTC</sequence>
<keyword evidence="6" id="KW-0227">DNA damage</keyword>
<dbReference type="PROSITE" id="PS50893">
    <property type="entry name" value="ABC_TRANSPORTER_2"/>
    <property type="match status" value="1"/>
</dbReference>
<dbReference type="NCBIfam" id="TIGR00630">
    <property type="entry name" value="uvra"/>
    <property type="match status" value="1"/>
</dbReference>
<dbReference type="EMBL" id="MKQP01000027">
    <property type="protein sequence ID" value="OMD30119.1"/>
    <property type="molecule type" value="Genomic_DNA"/>
</dbReference>
<keyword evidence="11" id="KW-0267">Excision nuclease</keyword>
<dbReference type="PROSITE" id="PS00211">
    <property type="entry name" value="ABC_TRANSPORTER_1"/>
    <property type="match status" value="2"/>
</dbReference>
<keyword evidence="12" id="KW-0238">DNA-binding</keyword>
<evidence type="ECO:0000256" key="1">
    <source>
        <dbReference type="ARBA" id="ARBA00004496"/>
    </source>
</evidence>
<evidence type="ECO:0000256" key="16">
    <source>
        <dbReference type="ARBA" id="ARBA00042156"/>
    </source>
</evidence>
<evidence type="ECO:0000256" key="15">
    <source>
        <dbReference type="ARBA" id="ARBA00039316"/>
    </source>
</evidence>
<dbReference type="RefSeq" id="WP_076105498.1">
    <property type="nucleotide sequence ID" value="NZ_MKQK01000065.1"/>
</dbReference>
<dbReference type="GO" id="GO:0006289">
    <property type="term" value="P:nucleotide-excision repair"/>
    <property type="evidence" value="ECO:0007669"/>
    <property type="project" value="InterPro"/>
</dbReference>
<keyword evidence="2" id="KW-0963">Cytoplasm</keyword>
<evidence type="ECO:0000256" key="6">
    <source>
        <dbReference type="ARBA" id="ARBA00022763"/>
    </source>
</evidence>
<keyword evidence="9" id="KW-0862">Zinc</keyword>
<dbReference type="GO" id="GO:0005737">
    <property type="term" value="C:cytoplasm"/>
    <property type="evidence" value="ECO:0007669"/>
    <property type="project" value="UniProtKB-SubCell"/>
</dbReference>
<reference evidence="18 19" key="1">
    <citation type="submission" date="2016-10" db="EMBL/GenBank/DDBJ databases">
        <title>Paenibacillus species isolates.</title>
        <authorList>
            <person name="Beno S.M."/>
        </authorList>
    </citation>
    <scope>NUCLEOTIDE SEQUENCE [LARGE SCALE GENOMIC DNA]</scope>
    <source>
        <strain evidence="18 19">FSL H7-0604</strain>
    </source>
</reference>
<evidence type="ECO:0000256" key="5">
    <source>
        <dbReference type="ARBA" id="ARBA00022741"/>
    </source>
</evidence>
<dbReference type="AlphaFoldDB" id="A0A1R0X6F6"/>
<evidence type="ECO:0000256" key="7">
    <source>
        <dbReference type="ARBA" id="ARBA00022769"/>
    </source>
</evidence>
<evidence type="ECO:0000256" key="4">
    <source>
        <dbReference type="ARBA" id="ARBA00022737"/>
    </source>
</evidence>